<accession>A0A4R2ENR9</accession>
<organism evidence="3 4">
    <name type="scientific">Acetobacteroides hydrogenigenes</name>
    <dbReference type="NCBI Taxonomy" id="979970"/>
    <lineage>
        <taxon>Bacteria</taxon>
        <taxon>Pseudomonadati</taxon>
        <taxon>Bacteroidota</taxon>
        <taxon>Bacteroidia</taxon>
        <taxon>Bacteroidales</taxon>
        <taxon>Rikenellaceae</taxon>
        <taxon>Acetobacteroides</taxon>
    </lineage>
</organism>
<dbReference type="EMBL" id="SLWB01000003">
    <property type="protein sequence ID" value="TCN70493.1"/>
    <property type="molecule type" value="Genomic_DNA"/>
</dbReference>
<feature type="region of interest" description="Disordered" evidence="1">
    <location>
        <begin position="231"/>
        <end position="380"/>
    </location>
</feature>
<sequence>MKAGALFILLLVGITGSSCATMTVASQPQPYESISQSQFYDDLAPYGRWVQLNHYGLVWQPWDLPYGWRPYSDGYWVYTDYGWTFESDVPYGWAVYHYGRWAFDSRFGWVWVPGYEWGPAWVAWRYGDGYVGWAPLAPEVVWSAHGGFGRGGVDIEIGIGGFAWCFVNELHFCNRHIRDYLEVPARNVTIIRRSRNVTHYHVVDNRIMNSSISREDAERFTRQRVERYRVSEARSRSEAGLSPKNDELRIYQPRVQPLPSRGDVRRSIPNGRVVNSSQSRVARETPEQTQQRHNEEAKQFNSQVENQRRRLDNVHQEQLNQPKAKEERQPIVRQQRTEVKTFNQNRSRETRVLDQRQKMENREVRQQPRQEKSQPERKGR</sequence>
<keyword evidence="2" id="KW-0732">Signal</keyword>
<evidence type="ECO:0000313" key="4">
    <source>
        <dbReference type="Proteomes" id="UP000294830"/>
    </source>
</evidence>
<dbReference type="Proteomes" id="UP000294830">
    <property type="component" value="Unassembled WGS sequence"/>
</dbReference>
<evidence type="ECO:0000256" key="2">
    <source>
        <dbReference type="SAM" id="SignalP"/>
    </source>
</evidence>
<feature type="compositionally biased region" description="Basic and acidic residues" evidence="1">
    <location>
        <begin position="281"/>
        <end position="298"/>
    </location>
</feature>
<protein>
    <recommendedName>
        <fullName evidence="5">YXWGXW repeat-containing protein</fullName>
    </recommendedName>
</protein>
<gene>
    <name evidence="3" type="ORF">CLV25_1037</name>
</gene>
<feature type="chain" id="PRO_5020774212" description="YXWGXW repeat-containing protein" evidence="2">
    <location>
        <begin position="21"/>
        <end position="380"/>
    </location>
</feature>
<feature type="signal peptide" evidence="2">
    <location>
        <begin position="1"/>
        <end position="20"/>
    </location>
</feature>
<dbReference type="RefSeq" id="WP_131838368.1">
    <property type="nucleotide sequence ID" value="NZ_SLWB01000003.1"/>
</dbReference>
<comment type="caution">
    <text evidence="3">The sequence shown here is derived from an EMBL/GenBank/DDBJ whole genome shotgun (WGS) entry which is preliminary data.</text>
</comment>
<evidence type="ECO:0008006" key="5">
    <source>
        <dbReference type="Google" id="ProtNLM"/>
    </source>
</evidence>
<dbReference type="AlphaFoldDB" id="A0A4R2ENR9"/>
<reference evidence="3 4" key="1">
    <citation type="submission" date="2019-03" db="EMBL/GenBank/DDBJ databases">
        <title>Genomic Encyclopedia of Archaeal and Bacterial Type Strains, Phase II (KMG-II): from individual species to whole genera.</title>
        <authorList>
            <person name="Goeker M."/>
        </authorList>
    </citation>
    <scope>NUCLEOTIDE SEQUENCE [LARGE SCALE GENOMIC DNA]</scope>
    <source>
        <strain evidence="3 4">RL-C</strain>
    </source>
</reference>
<dbReference type="OrthoDB" id="5485224at2"/>
<name>A0A4R2ENR9_9BACT</name>
<feature type="compositionally biased region" description="Basic and acidic residues" evidence="1">
    <location>
        <begin position="306"/>
        <end position="315"/>
    </location>
</feature>
<proteinExistence type="predicted"/>
<evidence type="ECO:0000313" key="3">
    <source>
        <dbReference type="EMBL" id="TCN70493.1"/>
    </source>
</evidence>
<feature type="compositionally biased region" description="Basic and acidic residues" evidence="1">
    <location>
        <begin position="346"/>
        <end position="380"/>
    </location>
</feature>
<evidence type="ECO:0000256" key="1">
    <source>
        <dbReference type="SAM" id="MobiDB-lite"/>
    </source>
</evidence>
<feature type="compositionally biased region" description="Basic and acidic residues" evidence="1">
    <location>
        <begin position="323"/>
        <end position="339"/>
    </location>
</feature>
<dbReference type="PROSITE" id="PS51257">
    <property type="entry name" value="PROKAR_LIPOPROTEIN"/>
    <property type="match status" value="1"/>
</dbReference>
<dbReference type="Pfam" id="PF20245">
    <property type="entry name" value="DUF6600"/>
    <property type="match status" value="1"/>
</dbReference>
<keyword evidence="4" id="KW-1185">Reference proteome</keyword>
<dbReference type="InterPro" id="IPR046535">
    <property type="entry name" value="DUF6600"/>
</dbReference>